<dbReference type="PANTHER" id="PTHR46018:SF2">
    <property type="entry name" value="ZINC PHOSPHODIESTERASE ELAC PROTEIN 1"/>
    <property type="match status" value="1"/>
</dbReference>
<sequence length="317" mass="33908">MSLDRLVLLGSKGGPAIRPGGPWPSSSLLEIGGRAIVFDCGLGVTRALTDAGLGLKTLDLVFITHLHSDHLLELGPLIHTAWTAGLATPVTIFGPPGTGHYWQRFCQAMDFDIEIRIVDEGRPDIRDLVSVEEFGEGLVVEEGGLKVTALRVDHPPVTDCFALRVEHGGRSIVFSADTAFFPPLADFAKGADILVHEAMLEEGIERLVAKTGNGARLREHLLASHSFAEEAGRIASDAGVGRLVLNHLIPADDAAIGETDWIAAVRKTWAGDLTIARDGLVVGLEHDPEKWDPVFGKDQATDKDQSGEQAAQGEETA</sequence>
<dbReference type="SMART" id="SM00849">
    <property type="entry name" value="Lactamase_B"/>
    <property type="match status" value="1"/>
</dbReference>
<organism evidence="4 5">
    <name type="scientific">Mesorhizobium abyssinicae</name>
    <dbReference type="NCBI Taxonomy" id="1209958"/>
    <lineage>
        <taxon>Bacteria</taxon>
        <taxon>Pseudomonadati</taxon>
        <taxon>Pseudomonadota</taxon>
        <taxon>Alphaproteobacteria</taxon>
        <taxon>Hyphomicrobiales</taxon>
        <taxon>Phyllobacteriaceae</taxon>
        <taxon>Mesorhizobium</taxon>
    </lineage>
</organism>
<dbReference type="InterPro" id="IPR044094">
    <property type="entry name" value="AtsA-like_MBL-fold"/>
</dbReference>
<dbReference type="InterPro" id="IPR001279">
    <property type="entry name" value="Metallo-B-lactamas"/>
</dbReference>
<evidence type="ECO:0000313" key="5">
    <source>
        <dbReference type="Proteomes" id="UP001276564"/>
    </source>
</evidence>
<dbReference type="InterPro" id="IPR036866">
    <property type="entry name" value="RibonucZ/Hydroxyglut_hydro"/>
</dbReference>
<name>A0ABU5AS49_9HYPH</name>
<gene>
    <name evidence="4" type="ORF">RFM23_21135</name>
</gene>
<keyword evidence="1" id="KW-0378">Hydrolase</keyword>
<keyword evidence="5" id="KW-1185">Reference proteome</keyword>
<dbReference type="SUPFAM" id="SSF56281">
    <property type="entry name" value="Metallo-hydrolase/oxidoreductase"/>
    <property type="match status" value="1"/>
</dbReference>
<evidence type="ECO:0000313" key="4">
    <source>
        <dbReference type="EMBL" id="MDX8540127.1"/>
    </source>
</evidence>
<evidence type="ECO:0000256" key="1">
    <source>
        <dbReference type="ARBA" id="ARBA00022801"/>
    </source>
</evidence>
<accession>A0ABU5AS49</accession>
<feature type="region of interest" description="Disordered" evidence="2">
    <location>
        <begin position="287"/>
        <end position="317"/>
    </location>
</feature>
<feature type="domain" description="Metallo-beta-lactamase" evidence="3">
    <location>
        <begin position="24"/>
        <end position="225"/>
    </location>
</feature>
<dbReference type="EMBL" id="JAVIIP010000012">
    <property type="protein sequence ID" value="MDX8540127.1"/>
    <property type="molecule type" value="Genomic_DNA"/>
</dbReference>
<dbReference type="Pfam" id="PF12706">
    <property type="entry name" value="Lactamase_B_2"/>
    <property type="match status" value="1"/>
</dbReference>
<comment type="caution">
    <text evidence="4">The sequence shown here is derived from an EMBL/GenBank/DDBJ whole genome shotgun (WGS) entry which is preliminary data.</text>
</comment>
<dbReference type="RefSeq" id="WP_320321271.1">
    <property type="nucleotide sequence ID" value="NZ_JAVIIP010000012.1"/>
</dbReference>
<reference evidence="4 5" key="1">
    <citation type="submission" date="2023-08" db="EMBL/GenBank/DDBJ databases">
        <title>Implementing the SeqCode for naming new Mesorhizobium species isolated from Vachellia karroo root nodules.</title>
        <authorList>
            <person name="Van Lill M."/>
        </authorList>
    </citation>
    <scope>NUCLEOTIDE SEQUENCE [LARGE SCALE GENOMIC DNA]</scope>
    <source>
        <strain evidence="4 5">VK4B</strain>
    </source>
</reference>
<dbReference type="PANTHER" id="PTHR46018">
    <property type="entry name" value="ZINC PHOSPHODIESTERASE ELAC PROTEIN 1"/>
    <property type="match status" value="1"/>
</dbReference>
<dbReference type="CDD" id="cd07719">
    <property type="entry name" value="arylsulfatase_AtsA-like_MBL-fold"/>
    <property type="match status" value="1"/>
</dbReference>
<evidence type="ECO:0000259" key="3">
    <source>
        <dbReference type="SMART" id="SM00849"/>
    </source>
</evidence>
<protein>
    <submittedName>
        <fullName evidence="4">MBL fold metallo-hydrolase</fullName>
    </submittedName>
</protein>
<dbReference type="Gene3D" id="3.60.15.10">
    <property type="entry name" value="Ribonuclease Z/Hydroxyacylglutathione hydrolase-like"/>
    <property type="match status" value="1"/>
</dbReference>
<dbReference type="Proteomes" id="UP001276564">
    <property type="component" value="Unassembled WGS sequence"/>
</dbReference>
<proteinExistence type="predicted"/>
<evidence type="ECO:0000256" key="2">
    <source>
        <dbReference type="SAM" id="MobiDB-lite"/>
    </source>
</evidence>